<protein>
    <recommendedName>
        <fullName evidence="4">Glucosyl transferase GtrII</fullName>
    </recommendedName>
</protein>
<gene>
    <name evidence="2" type="ORF">SAMN05444169_0418</name>
</gene>
<feature type="transmembrane region" description="Helical" evidence="1">
    <location>
        <begin position="204"/>
        <end position="225"/>
    </location>
</feature>
<feature type="transmembrane region" description="Helical" evidence="1">
    <location>
        <begin position="307"/>
        <end position="329"/>
    </location>
</feature>
<feature type="transmembrane region" description="Helical" evidence="1">
    <location>
        <begin position="119"/>
        <end position="136"/>
    </location>
</feature>
<dbReference type="Proteomes" id="UP000190675">
    <property type="component" value="Chromosome I"/>
</dbReference>
<feature type="transmembrane region" description="Helical" evidence="1">
    <location>
        <begin position="246"/>
        <end position="269"/>
    </location>
</feature>
<dbReference type="AlphaFoldDB" id="A0A1M5GW85"/>
<proteinExistence type="predicted"/>
<keyword evidence="1" id="KW-1133">Transmembrane helix</keyword>
<evidence type="ECO:0000313" key="2">
    <source>
        <dbReference type="EMBL" id="SHG07970.1"/>
    </source>
</evidence>
<reference evidence="2 3" key="1">
    <citation type="submission" date="2016-11" db="EMBL/GenBank/DDBJ databases">
        <authorList>
            <person name="Jaros S."/>
            <person name="Januszkiewicz K."/>
            <person name="Wedrychowicz H."/>
        </authorList>
    </citation>
    <scope>NUCLEOTIDE SEQUENCE [LARGE SCALE GENOMIC DNA]</scope>
    <source>
        <strain evidence="2 3">GAS242</strain>
    </source>
</reference>
<keyword evidence="1" id="KW-0472">Membrane</keyword>
<organism evidence="2 3">
    <name type="scientific">Bradyrhizobium erythrophlei</name>
    <dbReference type="NCBI Taxonomy" id="1437360"/>
    <lineage>
        <taxon>Bacteria</taxon>
        <taxon>Pseudomonadati</taxon>
        <taxon>Pseudomonadota</taxon>
        <taxon>Alphaproteobacteria</taxon>
        <taxon>Hyphomicrobiales</taxon>
        <taxon>Nitrobacteraceae</taxon>
        <taxon>Bradyrhizobium</taxon>
    </lineage>
</organism>
<accession>A0A1M5GW85</accession>
<dbReference type="OrthoDB" id="8439207at2"/>
<keyword evidence="1" id="KW-0812">Transmembrane</keyword>
<feature type="transmembrane region" description="Helical" evidence="1">
    <location>
        <begin position="91"/>
        <end position="112"/>
    </location>
</feature>
<dbReference type="RefSeq" id="WP_079564386.1">
    <property type="nucleotide sequence ID" value="NZ_LT670818.1"/>
</dbReference>
<evidence type="ECO:0000256" key="1">
    <source>
        <dbReference type="SAM" id="Phobius"/>
    </source>
</evidence>
<dbReference type="EMBL" id="LT670818">
    <property type="protein sequence ID" value="SHG07970.1"/>
    <property type="molecule type" value="Genomic_DNA"/>
</dbReference>
<evidence type="ECO:0008006" key="4">
    <source>
        <dbReference type="Google" id="ProtNLM"/>
    </source>
</evidence>
<feature type="transmembrane region" description="Helical" evidence="1">
    <location>
        <begin position="142"/>
        <end position="159"/>
    </location>
</feature>
<feature type="transmembrane region" description="Helical" evidence="1">
    <location>
        <begin position="353"/>
        <end position="370"/>
    </location>
</feature>
<feature type="transmembrane region" description="Helical" evidence="1">
    <location>
        <begin position="275"/>
        <end position="295"/>
    </location>
</feature>
<sequence length="480" mass="52009">MSWPTVRSGADMLRALVIGTGLVWSVAFVAVGLGYGLELYADGAMFSYAVAAQDVWAFHWHNISGRMSVFFLTLLPAEAYVGLTGNPRAGIVVYGLLFYFAPLAGLIGTFAADRSRGRIIFAYACCSTALLCPLIFGFPTEMWLAHAVFWPALAISHYAKRTTIGTALAFVMMLTLAFTHEGALVLAITIVATLALRGLRDATFLRAAAILIVVLAMAVATKILLRPDEYYAGVFLRAALHFFDFTIFQVAIVVLLFAVLAGYGILFLVLPRLAVDRACLYAAVLVAIVLATYWLRFDHAIHASSRYYLRTVLVIVTPAFGAVAALSAMSGDGRLAFPSSSLTRAMTTLRDRAALPLAAIFMLLTLVHVVETGKFVAAWRDYRAAVTALAIGNESDPVLGDSRFVSSDRIATDLNRLSWFSTTPYLSVALANFAPNRLVIDPAGNYFWLSCATATANAKAARATPEAGRDLIRIYSCLHR</sequence>
<evidence type="ECO:0000313" key="3">
    <source>
        <dbReference type="Proteomes" id="UP000190675"/>
    </source>
</evidence>
<feature type="transmembrane region" description="Helical" evidence="1">
    <location>
        <begin position="166"/>
        <end position="192"/>
    </location>
</feature>
<feature type="transmembrane region" description="Helical" evidence="1">
    <location>
        <begin position="12"/>
        <end position="37"/>
    </location>
</feature>
<name>A0A1M5GW85_9BRAD</name>